<dbReference type="Gene3D" id="3.40.50.1820">
    <property type="entry name" value="alpha/beta hydrolase"/>
    <property type="match status" value="2"/>
</dbReference>
<dbReference type="Pfam" id="PF05448">
    <property type="entry name" value="AXE1"/>
    <property type="match status" value="1"/>
</dbReference>
<feature type="domain" description="Acetyl xylan esterase" evidence="2">
    <location>
        <begin position="115"/>
        <end position="289"/>
    </location>
</feature>
<feature type="signal peptide" evidence="1">
    <location>
        <begin position="1"/>
        <end position="30"/>
    </location>
</feature>
<keyword evidence="4" id="KW-1185">Reference proteome</keyword>
<protein>
    <submittedName>
        <fullName evidence="3">Xylan esterase</fullName>
    </submittedName>
</protein>
<keyword evidence="1" id="KW-0732">Signal</keyword>
<dbReference type="OrthoDB" id="3668964at2"/>
<dbReference type="InterPro" id="IPR050261">
    <property type="entry name" value="FrsA_esterase"/>
</dbReference>
<evidence type="ECO:0000313" key="4">
    <source>
        <dbReference type="Proteomes" id="UP000279089"/>
    </source>
</evidence>
<evidence type="ECO:0000256" key="1">
    <source>
        <dbReference type="SAM" id="SignalP"/>
    </source>
</evidence>
<comment type="caution">
    <text evidence="3">The sequence shown here is derived from an EMBL/GenBank/DDBJ whole genome shotgun (WGS) entry which is preliminary data.</text>
</comment>
<dbReference type="PANTHER" id="PTHR22946">
    <property type="entry name" value="DIENELACTONE HYDROLASE DOMAIN-CONTAINING PROTEIN-RELATED"/>
    <property type="match status" value="1"/>
</dbReference>
<dbReference type="AlphaFoldDB" id="A0A3N4M8L8"/>
<feature type="chain" id="PRO_5017959238" evidence="1">
    <location>
        <begin position="31"/>
        <end position="731"/>
    </location>
</feature>
<dbReference type="Proteomes" id="UP000279089">
    <property type="component" value="Unassembled WGS sequence"/>
</dbReference>
<evidence type="ECO:0000313" key="3">
    <source>
        <dbReference type="EMBL" id="RPD39974.1"/>
    </source>
</evidence>
<dbReference type="PANTHER" id="PTHR22946:SF8">
    <property type="entry name" value="ACETYL XYLAN ESTERASE DOMAIN-CONTAINING PROTEIN"/>
    <property type="match status" value="1"/>
</dbReference>
<dbReference type="EMBL" id="RMBX01000009">
    <property type="protein sequence ID" value="RPD39974.1"/>
    <property type="molecule type" value="Genomic_DNA"/>
</dbReference>
<dbReference type="InterPro" id="IPR008391">
    <property type="entry name" value="AXE1_dom"/>
</dbReference>
<accession>A0A3N4M8L8</accession>
<proteinExistence type="predicted"/>
<evidence type="ECO:0000259" key="2">
    <source>
        <dbReference type="Pfam" id="PF05448"/>
    </source>
</evidence>
<organism evidence="3 4">
    <name type="scientific">Chitinophaga barathri</name>
    <dbReference type="NCBI Taxonomy" id="1647451"/>
    <lineage>
        <taxon>Bacteria</taxon>
        <taxon>Pseudomonadati</taxon>
        <taxon>Bacteroidota</taxon>
        <taxon>Chitinophagia</taxon>
        <taxon>Chitinophagales</taxon>
        <taxon>Chitinophagaceae</taxon>
        <taxon>Chitinophaga</taxon>
    </lineage>
</organism>
<reference evidence="4" key="1">
    <citation type="submission" date="2018-11" db="EMBL/GenBank/DDBJ databases">
        <title>Chitinophaga lutea sp.nov., isolate from arsenic contaminated soil.</title>
        <authorList>
            <person name="Zong Y."/>
        </authorList>
    </citation>
    <scope>NUCLEOTIDE SEQUENCE [LARGE SCALE GENOMIC DNA]</scope>
    <source>
        <strain evidence="4">YLT18</strain>
    </source>
</reference>
<gene>
    <name evidence="3" type="ORF">EG028_17785</name>
</gene>
<sequence>MNIMKSMTGFCGRALFSCLIGLFAATGARAQQELDVIRNWMLYSDAPNSLYHHLAAEAFGYLEKRAATIASLHSLPQWQQRQQWLRQTLGEAVGAFPEKTPLHPRVTSVRQKDDYRVENIIYESQPGLYVTGSLFVPGNLKKGSKAPAILYCSGHSATGYRSPAYQRVILNLVKKGFVVFAFDPIGQGERLEYYDAAAGKSRHKWPSNEHSYPGAQVFITGQTLAMYMIWDGIRAVDFLLTRKEVDPARIGITGRSGGGTQCAYIAAFDDRISVSAPENYITSFTRLYQSIGPQDAEQNFPGGISRGLDMGDLLTVRAPKPCLMITTTRDMFSIQGAEETAGEVSAAYSAYDKKDNFLMVTDDAPHASTKKNREALYTFLRKHLHHPGTVTDEEIQPLSAEELQVTETGQISTSLKGETIYSLNLKAAQAKHAALQAARKQTTTYLPAMLESARKLSGYRTPTTDGAPVFTGRLQKEGYVIEKTFIKGEGDYVIPYLLLKPANTNNKAIIYLHPSGKAADAAAGGKMETLVKQGFTVLAPDMAGTGETGPGAFRGDSYIDSISYNLWFASIQTGRSITGIRAADVTKLAKLLVKTYGVKEVYGFAQKEMAPVMLHAAAFSKEITRIALVSPCVSWFSILSGRIYQPGFIQNAVAGSAGVYDLPDLAASLAPRRLLITGPTDGTGGEQQGGTEDLTFIQTMYSTRQAEDQLRIIPSGPVENLQDALLWWLKD</sequence>
<dbReference type="InterPro" id="IPR029058">
    <property type="entry name" value="AB_hydrolase_fold"/>
</dbReference>
<dbReference type="SUPFAM" id="SSF53474">
    <property type="entry name" value="alpha/beta-Hydrolases"/>
    <property type="match status" value="2"/>
</dbReference>
<name>A0A3N4M8L8_9BACT</name>